<dbReference type="SMART" id="SM00259">
    <property type="entry name" value="ZnF_A20"/>
    <property type="match status" value="1"/>
</dbReference>
<comment type="caution">
    <text evidence="8">The sequence shown here is derived from an EMBL/GenBank/DDBJ whole genome shotgun (WGS) entry which is preliminary data.</text>
</comment>
<evidence type="ECO:0000259" key="6">
    <source>
        <dbReference type="PROSITE" id="PS51036"/>
    </source>
</evidence>
<dbReference type="GO" id="GO:0003677">
    <property type="term" value="F:DNA binding"/>
    <property type="evidence" value="ECO:0007669"/>
    <property type="project" value="InterPro"/>
</dbReference>
<dbReference type="Pfam" id="PF01754">
    <property type="entry name" value="zf-A20"/>
    <property type="match status" value="1"/>
</dbReference>
<dbReference type="Proteomes" id="UP001367508">
    <property type="component" value="Unassembled WGS sequence"/>
</dbReference>
<dbReference type="InterPro" id="IPR050652">
    <property type="entry name" value="AN1_A20_ZnFinger"/>
</dbReference>
<dbReference type="AlphaFoldDB" id="A0AAN9PZI5"/>
<name>A0AAN9PZI5_CANGL</name>
<dbReference type="InterPro" id="IPR000058">
    <property type="entry name" value="Znf_AN1"/>
</dbReference>
<dbReference type="InterPro" id="IPR035896">
    <property type="entry name" value="AN1-like_Znf"/>
</dbReference>
<evidence type="ECO:0000256" key="2">
    <source>
        <dbReference type="ARBA" id="ARBA00022723"/>
    </source>
</evidence>
<evidence type="ECO:0000256" key="1">
    <source>
        <dbReference type="ARBA" id="ARBA00003732"/>
    </source>
</evidence>
<reference evidence="8 9" key="1">
    <citation type="submission" date="2024-01" db="EMBL/GenBank/DDBJ databases">
        <title>The genomes of 5 underutilized Papilionoideae crops provide insights into root nodulation and disease resistanc.</title>
        <authorList>
            <person name="Jiang F."/>
        </authorList>
    </citation>
    <scope>NUCLEOTIDE SEQUENCE [LARGE SCALE GENOMIC DNA]</scope>
    <source>
        <strain evidence="8">LVBAO_FW01</strain>
        <tissue evidence="8">Leaves</tissue>
    </source>
</reference>
<dbReference type="Gene3D" id="4.10.1110.10">
    <property type="entry name" value="AN1-like Zinc finger"/>
    <property type="match status" value="1"/>
</dbReference>
<organism evidence="8 9">
    <name type="scientific">Canavalia gladiata</name>
    <name type="common">Sword bean</name>
    <name type="synonym">Dolichos gladiatus</name>
    <dbReference type="NCBI Taxonomy" id="3824"/>
    <lineage>
        <taxon>Eukaryota</taxon>
        <taxon>Viridiplantae</taxon>
        <taxon>Streptophyta</taxon>
        <taxon>Embryophyta</taxon>
        <taxon>Tracheophyta</taxon>
        <taxon>Spermatophyta</taxon>
        <taxon>Magnoliopsida</taxon>
        <taxon>eudicotyledons</taxon>
        <taxon>Gunneridae</taxon>
        <taxon>Pentapetalae</taxon>
        <taxon>rosids</taxon>
        <taxon>fabids</taxon>
        <taxon>Fabales</taxon>
        <taxon>Fabaceae</taxon>
        <taxon>Papilionoideae</taxon>
        <taxon>50 kb inversion clade</taxon>
        <taxon>NPAAA clade</taxon>
        <taxon>indigoferoid/millettioid clade</taxon>
        <taxon>Phaseoleae</taxon>
        <taxon>Canavalia</taxon>
    </lineage>
</organism>
<dbReference type="PANTHER" id="PTHR10634">
    <property type="entry name" value="AN1-TYPE ZINC FINGER PROTEIN"/>
    <property type="match status" value="1"/>
</dbReference>
<dbReference type="SUPFAM" id="SSF118310">
    <property type="entry name" value="AN1-like Zinc finger"/>
    <property type="match status" value="1"/>
</dbReference>
<gene>
    <name evidence="8" type="ORF">VNO77_34112</name>
</gene>
<accession>A0AAN9PZI5</accession>
<evidence type="ECO:0000256" key="4">
    <source>
        <dbReference type="ARBA" id="ARBA00022833"/>
    </source>
</evidence>
<dbReference type="GO" id="GO:0008270">
    <property type="term" value="F:zinc ion binding"/>
    <property type="evidence" value="ECO:0007669"/>
    <property type="project" value="UniProtKB-KW"/>
</dbReference>
<evidence type="ECO:0000313" key="9">
    <source>
        <dbReference type="Proteomes" id="UP001367508"/>
    </source>
</evidence>
<dbReference type="Pfam" id="PF01428">
    <property type="entry name" value="zf-AN1"/>
    <property type="match status" value="1"/>
</dbReference>
<dbReference type="SMART" id="SM00154">
    <property type="entry name" value="ZnF_AN1"/>
    <property type="match status" value="1"/>
</dbReference>
<dbReference type="InterPro" id="IPR002653">
    <property type="entry name" value="Znf_A20"/>
</dbReference>
<keyword evidence="2" id="KW-0479">Metal-binding</keyword>
<keyword evidence="4" id="KW-0862">Zinc</keyword>
<evidence type="ECO:0000256" key="3">
    <source>
        <dbReference type="ARBA" id="ARBA00022771"/>
    </source>
</evidence>
<evidence type="ECO:0000259" key="7">
    <source>
        <dbReference type="PROSITE" id="PS51039"/>
    </source>
</evidence>
<dbReference type="EMBL" id="JAYMYQ010000008">
    <property type="protein sequence ID" value="KAK7315559.1"/>
    <property type="molecule type" value="Genomic_DNA"/>
</dbReference>
<dbReference type="FunFam" id="4.10.1110.10:FF:000001">
    <property type="entry name" value="Zinc finger AN1-type containing 6"/>
    <property type="match status" value="1"/>
</dbReference>
<dbReference type="PROSITE" id="PS51036">
    <property type="entry name" value="ZF_A20"/>
    <property type="match status" value="1"/>
</dbReference>
<keyword evidence="9" id="KW-1185">Reference proteome</keyword>
<evidence type="ECO:0000313" key="8">
    <source>
        <dbReference type="EMBL" id="KAK7315559.1"/>
    </source>
</evidence>
<dbReference type="Gene3D" id="1.20.5.4770">
    <property type="match status" value="1"/>
</dbReference>
<sequence>MAPPSCANGCGFYGSAANKNLCSKCYKDYLEQIFPKSCDDGLKRETKNLNDEAFNILESFTSDVGANMDTVALAESTSMKSKNKRCKSCNKKVGIIGFECRCGNVFCGRHRYPEEHACKVDLKEIGRKAMIKQNPLCIRDKLEHRI</sequence>
<protein>
    <submittedName>
        <fullName evidence="8">Uncharacterized protein</fullName>
    </submittedName>
</protein>
<evidence type="ECO:0000256" key="5">
    <source>
        <dbReference type="PROSITE-ProRule" id="PRU00449"/>
    </source>
</evidence>
<dbReference type="PROSITE" id="PS51039">
    <property type="entry name" value="ZF_AN1"/>
    <property type="match status" value="1"/>
</dbReference>
<dbReference type="PANTHER" id="PTHR10634:SF124">
    <property type="entry name" value="ZINC FINGER A20 AND AN1 DOMAIN-CONTAINING STRESS-ASSOCIATED PROTEIN 8-RELATED"/>
    <property type="match status" value="1"/>
</dbReference>
<keyword evidence="3 5" id="KW-0863">Zinc-finger</keyword>
<feature type="domain" description="A20-type" evidence="6">
    <location>
        <begin position="1"/>
        <end position="34"/>
    </location>
</feature>
<dbReference type="SUPFAM" id="SSF57716">
    <property type="entry name" value="Glucocorticoid receptor-like (DNA-binding domain)"/>
    <property type="match status" value="1"/>
</dbReference>
<comment type="function">
    <text evidence="1">May be involved in environmental stress response.</text>
</comment>
<proteinExistence type="predicted"/>
<feature type="domain" description="AN1-type" evidence="7">
    <location>
        <begin position="80"/>
        <end position="126"/>
    </location>
</feature>